<keyword evidence="3" id="KW-0479">Metal-binding</keyword>
<dbReference type="GO" id="GO:0005739">
    <property type="term" value="C:mitochondrion"/>
    <property type="evidence" value="ECO:0000318"/>
    <property type="project" value="GO_Central"/>
</dbReference>
<keyword evidence="13" id="KW-1185">Reference proteome</keyword>
<dbReference type="Pfam" id="PF22456">
    <property type="entry name" value="PqqF-like_C_4"/>
    <property type="match status" value="1"/>
</dbReference>
<dbReference type="CGD" id="CAL0000182147">
    <property type="gene designation" value="STE23"/>
</dbReference>
<dbReference type="OrthoDB" id="952271at2759"/>
<dbReference type="STRING" id="237561.A0A1D8PQ06"/>
<dbReference type="PANTHER" id="PTHR43690:SF18">
    <property type="entry name" value="INSULIN-DEGRADING ENZYME-RELATED"/>
    <property type="match status" value="1"/>
</dbReference>
<keyword evidence="6" id="KW-0482">Metalloprotease</keyword>
<comment type="similarity">
    <text evidence="1">Belongs to the peptidase M16 family.</text>
</comment>
<dbReference type="Pfam" id="PF16187">
    <property type="entry name" value="Peptidase_M16_M"/>
    <property type="match status" value="1"/>
</dbReference>
<dbReference type="GO" id="GO:0036170">
    <property type="term" value="P:filamentous growth of a population of unicellular organisms in response to starvation"/>
    <property type="evidence" value="ECO:0000315"/>
    <property type="project" value="CGD"/>
</dbReference>
<dbReference type="SUPFAM" id="SSF63411">
    <property type="entry name" value="LuxS/MPP-like metallohydrolase"/>
    <property type="match status" value="4"/>
</dbReference>
<dbReference type="InterPro" id="IPR011249">
    <property type="entry name" value="Metalloenz_LuxS/M16"/>
</dbReference>
<reference evidence="12 13" key="2">
    <citation type="journal article" date="2007" name="Genome Biol.">
        <title>Assembly of the Candida albicans genome into sixteen supercontigs aligned on the eight chromosomes.</title>
        <authorList>
            <person name="van het Hoog M."/>
            <person name="Rast T.J."/>
            <person name="Martchenko M."/>
            <person name="Grindle S."/>
            <person name="Dignard D."/>
            <person name="Hogues H."/>
            <person name="Cuomo C."/>
            <person name="Berriman M."/>
            <person name="Scherer S."/>
            <person name="Magee B.B."/>
            <person name="Whiteway M."/>
            <person name="Chibana H."/>
            <person name="Nantel A."/>
            <person name="Magee P.T."/>
        </authorList>
    </citation>
    <scope>GENOME REANNOTATION</scope>
    <source>
        <strain evidence="13">SC5314 / ATCC MYA-2876</strain>
    </source>
</reference>
<proteinExistence type="inferred from homology"/>
<dbReference type="PANTHER" id="PTHR43690">
    <property type="entry name" value="NARDILYSIN"/>
    <property type="match status" value="1"/>
</dbReference>
<evidence type="ECO:0000259" key="8">
    <source>
        <dbReference type="Pfam" id="PF05193"/>
    </source>
</evidence>
<evidence type="ECO:0000256" key="1">
    <source>
        <dbReference type="ARBA" id="ARBA00007261"/>
    </source>
</evidence>
<dbReference type="InterPro" id="IPR011765">
    <property type="entry name" value="Pept_M16_N"/>
</dbReference>
<dbReference type="AlphaFoldDB" id="A0A1D8PQ06"/>
<dbReference type="GO" id="GO:0051603">
    <property type="term" value="P:proteolysis involved in protein catabolic process"/>
    <property type="evidence" value="ECO:0000318"/>
    <property type="project" value="GO_Central"/>
</dbReference>
<evidence type="ECO:0000259" key="7">
    <source>
        <dbReference type="Pfam" id="PF00675"/>
    </source>
</evidence>
<dbReference type="GO" id="GO:0009267">
    <property type="term" value="P:cellular response to starvation"/>
    <property type="evidence" value="ECO:0000315"/>
    <property type="project" value="CGD"/>
</dbReference>
<protein>
    <submittedName>
        <fullName evidence="12">Metalloendopeptidase</fullName>
    </submittedName>
</protein>
<evidence type="ECO:0000256" key="3">
    <source>
        <dbReference type="ARBA" id="ARBA00022723"/>
    </source>
</evidence>
<dbReference type="FunFam" id="3.30.830.10:FF:000004">
    <property type="entry name" value="Putative insulin-degrading enzyme"/>
    <property type="match status" value="1"/>
</dbReference>
<name>A0A1D8PQ06_CANAL</name>
<keyword evidence="4" id="KW-0378">Hydrolase</keyword>
<dbReference type="GeneID" id="3639236"/>
<feature type="domain" description="Peptidase M16 middle/third" evidence="9">
    <location>
        <begin position="410"/>
        <end position="696"/>
    </location>
</feature>
<dbReference type="GO" id="GO:0007323">
    <property type="term" value="P:peptide pheromone maturation"/>
    <property type="evidence" value="ECO:0007669"/>
    <property type="project" value="EnsemblFungi"/>
</dbReference>
<evidence type="ECO:0000256" key="2">
    <source>
        <dbReference type="ARBA" id="ARBA00022670"/>
    </source>
</evidence>
<dbReference type="FunCoup" id="A0A1D8PQ06">
    <property type="interactions" value="1058"/>
</dbReference>
<dbReference type="Pfam" id="PF05193">
    <property type="entry name" value="Peptidase_M16_C"/>
    <property type="match status" value="1"/>
</dbReference>
<dbReference type="VEuPathDB" id="FungiDB:C6_02860W_A"/>
<dbReference type="GO" id="GO:0043171">
    <property type="term" value="P:peptide catabolic process"/>
    <property type="evidence" value="ECO:0000318"/>
    <property type="project" value="GO_Central"/>
</dbReference>
<dbReference type="InterPro" id="IPR050626">
    <property type="entry name" value="Peptidase_M16"/>
</dbReference>
<sequence>MIIPSLKLTTTRSSFVSVSKYYSRMSNQFTILSDDKTIEKPLLDDRSYRFIKLNNNGLRVLLINDPTTDKAAASLDVNVGSFTDKEYNISGLAHFCEHLLFMGTEKYPKENEYSNYLSKHSGSSNAYTAAEHTNYYFQVGADYLEGALDRFSQFFIAPLFSKSCQDREINAVDSENKKNLQSDMWRLYQLDKFTSNSAHPYSGFSTGNYQTLHTDPVAKGVDVRDILIDFHKQHYSSNLMSLVILGKEDLNTLTDWAIEKFSAVPNKDLSRPNYNGELVYKPQQLGKLIKAKPIMDNHKMELNFLIPDDLEDKWDTKPNGYFSHLVGHESKGSIIYYLKQKGWATDLSAGAMTVCQGTSNFYIEFQLTPKGFENWQEIIVITFQYLNFITNDEPQKWIWDEIEEMSQVNFKFKQKMEASKTVSTLSNKLYKFDEYIPASYLLSSAIVRKFDPEAIKRFGSYFTPENLRITLASQLLTGLNKQEKWYGTEYEYDDIPQELIHQIKSQPYDNNQNLHYPRPNHFIPTNFDVTKPKSKHPQVAPYLIEHNNKINVWYKQDDTFEVPKGSIEVAFHLPSSNTDINTSVMSNLAIEMLDDELNELTYFAELVGLKVKLHAWRDGFLINVSGYSHKLSNLLQEVLNNFFQFKPKQDRFESIKFKLLKNFKNFGFQVPFQQVGVYHLQLLNDKLYQQDDKIEALEKVTYEDVYQHFTQNIWQSGIFAEVLIHGNFDFAQSKQIRDIINESMENVKPWMEKYNEEQFHLQSYVLQPNETIRYEVPLKDTANINSCIEYYIQINTNTDNLKLRVLTDLFATIIREPCFDQLRTKEQLGYVVFSGTVLGRTTLGFRVLIQSERTCDYLQYRIEEFLVQFGNYINNELSTEDFIKFKHALKNIKLTKLKHLNEETVRIWSNIIDGYYDFDSRTRQVEILENITKDELVEFFNTFIAKSDNTGKLITYLKSQNPIEFTESKKLHSGIINYLYRNQIEINHELIDNLVKQYDEHKDLAVIAKELSHDINVNKDKLLKVLNKSIAQPVPEIYPTVKLVVNDKEFRKNRQLSGTPKPVNPLSKFLYNDQSHL</sequence>
<dbReference type="InterPro" id="IPR007863">
    <property type="entry name" value="Peptidase_M16_C"/>
</dbReference>
<dbReference type="GO" id="GO:0005829">
    <property type="term" value="C:cytosol"/>
    <property type="evidence" value="ECO:0000318"/>
    <property type="project" value="GO_Central"/>
</dbReference>
<dbReference type="Pfam" id="PF00675">
    <property type="entry name" value="Peptidase_M16"/>
    <property type="match status" value="1"/>
</dbReference>
<evidence type="ECO:0000256" key="6">
    <source>
        <dbReference type="ARBA" id="ARBA00023049"/>
    </source>
</evidence>
<evidence type="ECO:0000256" key="5">
    <source>
        <dbReference type="ARBA" id="ARBA00022833"/>
    </source>
</evidence>
<keyword evidence="5" id="KW-0862">Zinc</keyword>
<dbReference type="GO" id="GO:0034982">
    <property type="term" value="P:mitochondrial protein processing"/>
    <property type="evidence" value="ECO:0007669"/>
    <property type="project" value="EnsemblFungi"/>
</dbReference>
<dbReference type="GO" id="GO:0030447">
    <property type="term" value="P:filamentous growth"/>
    <property type="evidence" value="ECO:0000315"/>
    <property type="project" value="CGD"/>
</dbReference>
<dbReference type="InterPro" id="IPR032632">
    <property type="entry name" value="Peptidase_M16_M"/>
</dbReference>
<feature type="domain" description="Peptidase M16 C-terminal" evidence="8">
    <location>
        <begin position="224"/>
        <end position="402"/>
    </location>
</feature>
<reference evidence="12 13" key="1">
    <citation type="journal article" date="2004" name="Proc. Natl. Acad. Sci. U.S.A.">
        <title>The diploid genome sequence of Candida albicans.</title>
        <authorList>
            <person name="Jones T."/>
            <person name="Federspiel N.A."/>
            <person name="Chibana H."/>
            <person name="Dungan J."/>
            <person name="Kalman S."/>
            <person name="Magee B.B."/>
            <person name="Newport G."/>
            <person name="Thorstenson Y.R."/>
            <person name="Agabian N."/>
            <person name="Magee P.T."/>
            <person name="Davis R.W."/>
            <person name="Scherer S."/>
        </authorList>
    </citation>
    <scope>NUCLEOTIDE SEQUENCE [LARGE SCALE GENOMIC DNA]</scope>
    <source>
        <strain evidence="13">SC5314 / ATCC MYA-2876</strain>
    </source>
</reference>
<accession>A0A1D8PQ06</accession>
<evidence type="ECO:0000259" key="9">
    <source>
        <dbReference type="Pfam" id="PF16187"/>
    </source>
</evidence>
<feature type="domain" description="Coenzyme PQQ synthesis protein F-like C-terminal lobe" evidence="10">
    <location>
        <begin position="809"/>
        <end position="908"/>
    </location>
</feature>
<feature type="domain" description="Peptidase M16 N-terminal" evidence="7">
    <location>
        <begin position="59"/>
        <end position="192"/>
    </location>
</feature>
<dbReference type="InterPro" id="IPR054734">
    <property type="entry name" value="PqqF-like_C_4"/>
</dbReference>
<organism evidence="12 13">
    <name type="scientific">Candida albicans (strain SC5314 / ATCC MYA-2876)</name>
    <name type="common">Yeast</name>
    <dbReference type="NCBI Taxonomy" id="237561"/>
    <lineage>
        <taxon>Eukaryota</taxon>
        <taxon>Fungi</taxon>
        <taxon>Dikarya</taxon>
        <taxon>Ascomycota</taxon>
        <taxon>Saccharomycotina</taxon>
        <taxon>Pichiomycetes</taxon>
        <taxon>Debaryomycetaceae</taxon>
        <taxon>Candida/Lodderomyces clade</taxon>
        <taxon>Candida</taxon>
    </lineage>
</organism>
<dbReference type="SMR" id="A0A1D8PQ06"/>
<dbReference type="RefSeq" id="XP_719124.2">
    <property type="nucleotide sequence ID" value="XM_714031.2"/>
</dbReference>
<evidence type="ECO:0000256" key="4">
    <source>
        <dbReference type="ARBA" id="ARBA00022801"/>
    </source>
</evidence>
<evidence type="ECO:0000313" key="11">
    <source>
        <dbReference type="CGD" id="CAL0000182147"/>
    </source>
</evidence>
<dbReference type="OMA" id="WIFDEMK"/>
<dbReference type="EMBL" id="CP017628">
    <property type="protein sequence ID" value="AOW30217.1"/>
    <property type="molecule type" value="Genomic_DNA"/>
</dbReference>
<dbReference type="FunFam" id="3.30.830.10:FF:000005">
    <property type="entry name" value="nardilysin isoform X1"/>
    <property type="match status" value="1"/>
</dbReference>
<keyword evidence="2" id="KW-0645">Protease</keyword>
<dbReference type="eggNOG" id="KOG0959">
    <property type="taxonomic scope" value="Eukaryota"/>
</dbReference>
<evidence type="ECO:0000313" key="12">
    <source>
        <dbReference type="EMBL" id="AOW30217.1"/>
    </source>
</evidence>
<gene>
    <name evidence="11 12" type="primary">STE23</name>
    <name evidence="12" type="ordered locus">CAALFM_C602860WA</name>
    <name evidence="11" type="ordered locus">orf19.13007</name>
</gene>
<dbReference type="GO" id="GO:0046872">
    <property type="term" value="F:metal ion binding"/>
    <property type="evidence" value="ECO:0007669"/>
    <property type="project" value="UniProtKB-KW"/>
</dbReference>
<evidence type="ECO:0000313" key="13">
    <source>
        <dbReference type="Proteomes" id="UP000000559"/>
    </source>
</evidence>
<dbReference type="GO" id="GO:0005759">
    <property type="term" value="C:mitochondrial matrix"/>
    <property type="evidence" value="ECO:0007669"/>
    <property type="project" value="EnsemblFungi"/>
</dbReference>
<dbReference type="KEGG" id="cal:CAALFM_C602860WA"/>
<reference evidence="12 13" key="3">
    <citation type="journal article" date="2013" name="Genome Biol.">
        <title>Assembly of a phased diploid Candida albicans genome facilitates allele-specific measurements and provides a simple model for repeat and indel structure.</title>
        <authorList>
            <person name="Muzzey D."/>
            <person name="Schwartz K."/>
            <person name="Weissman J.S."/>
            <person name="Sherlock G."/>
        </authorList>
    </citation>
    <scope>NUCLEOTIDE SEQUENCE [LARGE SCALE GENOMIC DNA]</scope>
    <source>
        <strain evidence="13">SC5314 / ATCC MYA-2876</strain>
    </source>
</reference>
<dbReference type="InParanoid" id="A0A1D8PQ06"/>
<dbReference type="Proteomes" id="UP000000559">
    <property type="component" value="Chromosome 6"/>
</dbReference>
<dbReference type="GO" id="GO:0004222">
    <property type="term" value="F:metalloendopeptidase activity"/>
    <property type="evidence" value="ECO:0000318"/>
    <property type="project" value="GO_Central"/>
</dbReference>
<evidence type="ECO:0000259" key="10">
    <source>
        <dbReference type="Pfam" id="PF22456"/>
    </source>
</evidence>
<dbReference type="Gene3D" id="3.30.830.10">
    <property type="entry name" value="Metalloenzyme, LuxS/M16 peptidase-like"/>
    <property type="match status" value="4"/>
</dbReference>
<dbReference type="GO" id="GO:0036180">
    <property type="term" value="P:filamentous growth of a population of unicellular organisms in response to biotic stimulus"/>
    <property type="evidence" value="ECO:0000315"/>
    <property type="project" value="CGD"/>
</dbReference>